<protein>
    <recommendedName>
        <fullName evidence="4">Transmembrane protein</fullName>
    </recommendedName>
</protein>
<organism evidence="2 3">
    <name type="scientific">Cladorrhinum samala</name>
    <dbReference type="NCBI Taxonomy" id="585594"/>
    <lineage>
        <taxon>Eukaryota</taxon>
        <taxon>Fungi</taxon>
        <taxon>Dikarya</taxon>
        <taxon>Ascomycota</taxon>
        <taxon>Pezizomycotina</taxon>
        <taxon>Sordariomycetes</taxon>
        <taxon>Sordariomycetidae</taxon>
        <taxon>Sordariales</taxon>
        <taxon>Podosporaceae</taxon>
        <taxon>Cladorrhinum</taxon>
    </lineage>
</organism>
<keyword evidence="3" id="KW-1185">Reference proteome</keyword>
<dbReference type="Proteomes" id="UP001321749">
    <property type="component" value="Unassembled WGS sequence"/>
</dbReference>
<keyword evidence="1" id="KW-1133">Transmembrane helix</keyword>
<dbReference type="EMBL" id="MU865146">
    <property type="protein sequence ID" value="KAK4456978.1"/>
    <property type="molecule type" value="Genomic_DNA"/>
</dbReference>
<feature type="transmembrane region" description="Helical" evidence="1">
    <location>
        <begin position="89"/>
        <end position="105"/>
    </location>
</feature>
<evidence type="ECO:0008006" key="4">
    <source>
        <dbReference type="Google" id="ProtNLM"/>
    </source>
</evidence>
<accession>A0AAV9H8E3</accession>
<feature type="transmembrane region" description="Helical" evidence="1">
    <location>
        <begin position="117"/>
        <end position="138"/>
    </location>
</feature>
<sequence length="140" mass="16014">MITSLHRSTTHLPAMGLHESTWSFFVILTGFSSSGLASVFSVTARRIVHFFFIRHRQGDFSHCLFIFVLPVDLSRWRLASMEDGNQECIFRSGLFFFPAAFWWGIDLHLSDLLFLRWFCCLAAVSVFPLTFVLGGGLYHS</sequence>
<gene>
    <name evidence="2" type="ORF">QBC42DRAFT_47677</name>
</gene>
<evidence type="ECO:0000313" key="3">
    <source>
        <dbReference type="Proteomes" id="UP001321749"/>
    </source>
</evidence>
<reference evidence="2" key="1">
    <citation type="journal article" date="2023" name="Mol. Phylogenet. Evol.">
        <title>Genome-scale phylogeny and comparative genomics of the fungal order Sordariales.</title>
        <authorList>
            <person name="Hensen N."/>
            <person name="Bonometti L."/>
            <person name="Westerberg I."/>
            <person name="Brannstrom I.O."/>
            <person name="Guillou S."/>
            <person name="Cros-Aarteil S."/>
            <person name="Calhoun S."/>
            <person name="Haridas S."/>
            <person name="Kuo A."/>
            <person name="Mondo S."/>
            <person name="Pangilinan J."/>
            <person name="Riley R."/>
            <person name="LaButti K."/>
            <person name="Andreopoulos B."/>
            <person name="Lipzen A."/>
            <person name="Chen C."/>
            <person name="Yan M."/>
            <person name="Daum C."/>
            <person name="Ng V."/>
            <person name="Clum A."/>
            <person name="Steindorff A."/>
            <person name="Ohm R.A."/>
            <person name="Martin F."/>
            <person name="Silar P."/>
            <person name="Natvig D.O."/>
            <person name="Lalanne C."/>
            <person name="Gautier V."/>
            <person name="Ament-Velasquez S.L."/>
            <person name="Kruys A."/>
            <person name="Hutchinson M.I."/>
            <person name="Powell A.J."/>
            <person name="Barry K."/>
            <person name="Miller A.N."/>
            <person name="Grigoriev I.V."/>
            <person name="Debuchy R."/>
            <person name="Gladieux P."/>
            <person name="Hiltunen Thoren M."/>
            <person name="Johannesson H."/>
        </authorList>
    </citation>
    <scope>NUCLEOTIDE SEQUENCE</scope>
    <source>
        <strain evidence="2">PSN324</strain>
    </source>
</reference>
<keyword evidence="1" id="KW-0812">Transmembrane</keyword>
<reference evidence="2" key="2">
    <citation type="submission" date="2023-06" db="EMBL/GenBank/DDBJ databases">
        <authorList>
            <consortium name="Lawrence Berkeley National Laboratory"/>
            <person name="Mondo S.J."/>
            <person name="Hensen N."/>
            <person name="Bonometti L."/>
            <person name="Westerberg I."/>
            <person name="Brannstrom I.O."/>
            <person name="Guillou S."/>
            <person name="Cros-Aarteil S."/>
            <person name="Calhoun S."/>
            <person name="Haridas S."/>
            <person name="Kuo A."/>
            <person name="Pangilinan J."/>
            <person name="Riley R."/>
            <person name="Labutti K."/>
            <person name="Andreopoulos B."/>
            <person name="Lipzen A."/>
            <person name="Chen C."/>
            <person name="Yanf M."/>
            <person name="Daum C."/>
            <person name="Ng V."/>
            <person name="Clum A."/>
            <person name="Steindorff A."/>
            <person name="Ohm R."/>
            <person name="Martin F."/>
            <person name="Silar P."/>
            <person name="Natvig D."/>
            <person name="Lalanne C."/>
            <person name="Gautier V."/>
            <person name="Ament-Velasquez S.L."/>
            <person name="Kruys A."/>
            <person name="Hutchinson M.I."/>
            <person name="Powell A.J."/>
            <person name="Barry K."/>
            <person name="Miller A.N."/>
            <person name="Grigoriev I.V."/>
            <person name="Debuchy R."/>
            <person name="Gladieux P."/>
            <person name="Thoren M.H."/>
            <person name="Johannesson H."/>
        </authorList>
    </citation>
    <scope>NUCLEOTIDE SEQUENCE</scope>
    <source>
        <strain evidence="2">PSN324</strain>
    </source>
</reference>
<evidence type="ECO:0000256" key="1">
    <source>
        <dbReference type="SAM" id="Phobius"/>
    </source>
</evidence>
<name>A0AAV9H8E3_9PEZI</name>
<feature type="transmembrane region" description="Helical" evidence="1">
    <location>
        <begin position="22"/>
        <end position="48"/>
    </location>
</feature>
<comment type="caution">
    <text evidence="2">The sequence shown here is derived from an EMBL/GenBank/DDBJ whole genome shotgun (WGS) entry which is preliminary data.</text>
</comment>
<proteinExistence type="predicted"/>
<keyword evidence="1" id="KW-0472">Membrane</keyword>
<dbReference type="AlphaFoldDB" id="A0AAV9H8E3"/>
<evidence type="ECO:0000313" key="2">
    <source>
        <dbReference type="EMBL" id="KAK4456978.1"/>
    </source>
</evidence>